<reference evidence="5" key="2">
    <citation type="submission" date="2016-11" db="EMBL/GenBank/DDBJ databases">
        <authorList>
            <person name="Varghese N."/>
            <person name="Submissions S."/>
        </authorList>
    </citation>
    <scope>NUCLEOTIDE SEQUENCE [LARGE SCALE GENOMIC DNA]</scope>
    <source>
        <strain evidence="5">DX253</strain>
    </source>
</reference>
<keyword evidence="1" id="KW-0812">Transmembrane</keyword>
<dbReference type="Proteomes" id="UP000003751">
    <property type="component" value="Unassembled WGS sequence"/>
</dbReference>
<dbReference type="STRING" id="797209.GCA_000376445_03610"/>
<sequence>MEFERPESRWKRAAIIGGIALGFLAASFIVLPVALLAVEFVAGIVVGLVRVVTEPRTDRRPA</sequence>
<reference evidence="3" key="3">
    <citation type="submission" date="2016-11" db="EMBL/GenBank/DDBJ databases">
        <authorList>
            <person name="Jaros S."/>
            <person name="Januszkiewicz K."/>
            <person name="Wedrychowicz H."/>
        </authorList>
    </citation>
    <scope>NUCLEOTIDE SEQUENCE [LARGE SCALE GENOMIC DNA]</scope>
    <source>
        <strain evidence="3">DX253</strain>
    </source>
</reference>
<dbReference type="RefSeq" id="WP_007982122.1">
    <property type="nucleotide sequence ID" value="NZ_AEMG01000021.1"/>
</dbReference>
<proteinExistence type="predicted"/>
<evidence type="ECO:0000256" key="1">
    <source>
        <dbReference type="SAM" id="Phobius"/>
    </source>
</evidence>
<dbReference type="PATRIC" id="fig|797209.4.peg.3494"/>
<name>E7QXM9_HALPU</name>
<protein>
    <submittedName>
        <fullName evidence="2">Uncharacterized protein</fullName>
    </submittedName>
</protein>
<keyword evidence="5" id="KW-1185">Reference proteome</keyword>
<accession>E7QXM9</accession>
<evidence type="ECO:0000313" key="4">
    <source>
        <dbReference type="Proteomes" id="UP000003751"/>
    </source>
</evidence>
<gene>
    <name evidence="3" type="ORF">SAMN05444342_3203</name>
    <name evidence="2" type="ORF">ZOD2009_17840</name>
</gene>
<dbReference type="OrthoDB" id="379256at2157"/>
<evidence type="ECO:0000313" key="5">
    <source>
        <dbReference type="Proteomes" id="UP000184203"/>
    </source>
</evidence>
<keyword evidence="1" id="KW-0472">Membrane</keyword>
<dbReference type="EMBL" id="FRAN01000005">
    <property type="protein sequence ID" value="SHL19241.1"/>
    <property type="molecule type" value="Genomic_DNA"/>
</dbReference>
<feature type="transmembrane region" description="Helical" evidence="1">
    <location>
        <begin position="12"/>
        <end position="30"/>
    </location>
</feature>
<evidence type="ECO:0000313" key="3">
    <source>
        <dbReference type="EMBL" id="SHL19241.1"/>
    </source>
</evidence>
<dbReference type="Proteomes" id="UP000184203">
    <property type="component" value="Unassembled WGS sequence"/>
</dbReference>
<dbReference type="AlphaFoldDB" id="E7QXM9"/>
<reference evidence="2 4" key="1">
    <citation type="journal article" date="2014" name="ISME J.">
        <title>Trehalose/2-sulfotrehalose biosynthesis and glycine-betaine uptake are widely spread mechanisms for osmoadaptation in the Halobacteriales.</title>
        <authorList>
            <person name="Youssef N.H."/>
            <person name="Savage-Ashlock K.N."/>
            <person name="McCully A.L."/>
            <person name="Luedtke B."/>
            <person name="Shaw E.I."/>
            <person name="Hoff W.D."/>
            <person name="Elshahed M.S."/>
        </authorList>
    </citation>
    <scope>NUCLEOTIDE SEQUENCE [LARGE SCALE GENOMIC DNA]</scope>
    <source>
        <strain evidence="2 4">DX253</strain>
    </source>
</reference>
<keyword evidence="1" id="KW-1133">Transmembrane helix</keyword>
<dbReference type="EMBL" id="AEMG01000021">
    <property type="protein sequence ID" value="EFW90714.1"/>
    <property type="molecule type" value="Genomic_DNA"/>
</dbReference>
<evidence type="ECO:0000313" key="2">
    <source>
        <dbReference type="EMBL" id="EFW90714.1"/>
    </source>
</evidence>
<organism evidence="2 4">
    <name type="scientific">Haladaptatus paucihalophilus DX253</name>
    <dbReference type="NCBI Taxonomy" id="797209"/>
    <lineage>
        <taxon>Archaea</taxon>
        <taxon>Methanobacteriati</taxon>
        <taxon>Methanobacteriota</taxon>
        <taxon>Stenosarchaea group</taxon>
        <taxon>Halobacteria</taxon>
        <taxon>Halobacteriales</taxon>
        <taxon>Haladaptataceae</taxon>
        <taxon>Haladaptatus</taxon>
    </lineage>
</organism>